<evidence type="ECO:0000313" key="2">
    <source>
        <dbReference type="Proteomes" id="UP000315677"/>
    </source>
</evidence>
<reference evidence="1 2" key="1">
    <citation type="submission" date="2019-06" db="EMBL/GenBank/DDBJ databases">
        <title>Sequencing the genomes of 1000 actinobacteria strains.</title>
        <authorList>
            <person name="Klenk H.-P."/>
        </authorList>
    </citation>
    <scope>NUCLEOTIDE SEQUENCE [LARGE SCALE GENOMIC DNA]</scope>
    <source>
        <strain evidence="1 2">DSM 45301</strain>
    </source>
</reference>
<dbReference type="AlphaFoldDB" id="A0A543DR41"/>
<dbReference type="EMBL" id="VFPA01000002">
    <property type="protein sequence ID" value="TQM11791.1"/>
    <property type="molecule type" value="Genomic_DNA"/>
</dbReference>
<dbReference type="RefSeq" id="WP_142056187.1">
    <property type="nucleotide sequence ID" value="NZ_VFPA01000002.1"/>
</dbReference>
<sequence>MATTDNGPALTALRAVGIAPDTYGPTINTARSPRAVDVIGERLAGAIRGCAVDPPQALLVWDTSDEAVLAHAVARCLDVGVLRASEVEGRLGLDRDLEPGTLVVPMATQWVDRRLATLRKLVDNRGGRTVAVAAVLGSAALAAARDVPTAAVGVLDEATGLLP</sequence>
<evidence type="ECO:0000313" key="1">
    <source>
        <dbReference type="EMBL" id="TQM11791.1"/>
    </source>
</evidence>
<protein>
    <submittedName>
        <fullName evidence="1">Uncharacterized protein</fullName>
    </submittedName>
</protein>
<name>A0A543DR41_9PSEU</name>
<accession>A0A543DR41</accession>
<gene>
    <name evidence="1" type="ORF">FB558_4363</name>
</gene>
<dbReference type="Proteomes" id="UP000315677">
    <property type="component" value="Unassembled WGS sequence"/>
</dbReference>
<comment type="caution">
    <text evidence="1">The sequence shown here is derived from an EMBL/GenBank/DDBJ whole genome shotgun (WGS) entry which is preliminary data.</text>
</comment>
<dbReference type="OrthoDB" id="4208153at2"/>
<proteinExistence type="predicted"/>
<organism evidence="1 2">
    <name type="scientific">Pseudonocardia kunmingensis</name>
    <dbReference type="NCBI Taxonomy" id="630975"/>
    <lineage>
        <taxon>Bacteria</taxon>
        <taxon>Bacillati</taxon>
        <taxon>Actinomycetota</taxon>
        <taxon>Actinomycetes</taxon>
        <taxon>Pseudonocardiales</taxon>
        <taxon>Pseudonocardiaceae</taxon>
        <taxon>Pseudonocardia</taxon>
    </lineage>
</organism>
<keyword evidence="2" id="KW-1185">Reference proteome</keyword>